<keyword evidence="2" id="KW-1185">Reference proteome</keyword>
<reference evidence="1 2" key="1">
    <citation type="submission" date="2018-09" db="EMBL/GenBank/DDBJ databases">
        <title>Novel species of Cryobacterium.</title>
        <authorList>
            <person name="Liu Q."/>
            <person name="Xin Y.-H."/>
        </authorList>
    </citation>
    <scope>NUCLEOTIDE SEQUENCE [LARGE SCALE GENOMIC DNA]</scope>
    <source>
        <strain evidence="1 2">Hh39</strain>
    </source>
</reference>
<protein>
    <submittedName>
        <fullName evidence="1">Uncharacterized protein</fullName>
    </submittedName>
</protein>
<proteinExistence type="predicted"/>
<dbReference type="AlphaFoldDB" id="A0A3A5MU08"/>
<accession>A0A3A5MU08</accession>
<comment type="caution">
    <text evidence="1">The sequence shown here is derived from an EMBL/GenBank/DDBJ whole genome shotgun (WGS) entry which is preliminary data.</text>
</comment>
<gene>
    <name evidence="1" type="ORF">D6T64_02035</name>
</gene>
<evidence type="ECO:0000313" key="2">
    <source>
        <dbReference type="Proteomes" id="UP000272015"/>
    </source>
</evidence>
<evidence type="ECO:0000313" key="1">
    <source>
        <dbReference type="EMBL" id="RJT91299.1"/>
    </source>
</evidence>
<sequence length="204" mass="22823">MKYDSPFLHFSARLHHAIGPPLRPPWRGTPVGETLTGHYSIVPAPPTGKSQLAPHTGNMIADEDIIRILQSLDSWRGPEWRKREEPFDYRITDVVAGEGFADIEVQQRDGLTARLVVSLASSDSPQYWLYAPPANAWDWVNQLLISIDEEVFTLGLGASRSRTVSEGVSYVTVEPYGWRRSDEHDHLRLKAAAGPDGWHGKISD</sequence>
<name>A0A3A5MU08_9MICO</name>
<dbReference type="Proteomes" id="UP000272015">
    <property type="component" value="Unassembled WGS sequence"/>
</dbReference>
<dbReference type="EMBL" id="QZVS01000049">
    <property type="protein sequence ID" value="RJT91299.1"/>
    <property type="molecule type" value="Genomic_DNA"/>
</dbReference>
<organism evidence="1 2">
    <name type="scientific">Cryobacterium melibiosiphilum</name>
    <dbReference type="NCBI Taxonomy" id="995039"/>
    <lineage>
        <taxon>Bacteria</taxon>
        <taxon>Bacillati</taxon>
        <taxon>Actinomycetota</taxon>
        <taxon>Actinomycetes</taxon>
        <taxon>Micrococcales</taxon>
        <taxon>Microbacteriaceae</taxon>
        <taxon>Cryobacterium</taxon>
    </lineage>
</organism>